<dbReference type="HOGENOM" id="CLU_018825_1_0_2"/>
<dbReference type="KEGG" id="tpe:Tpen_0796"/>
<evidence type="ECO:0000256" key="2">
    <source>
        <dbReference type="ARBA" id="ARBA00023239"/>
    </source>
</evidence>
<organism evidence="10 11">
    <name type="scientific">Thermofilum pendens (strain DSM 2475 / Hrk 5)</name>
    <dbReference type="NCBI Taxonomy" id="368408"/>
    <lineage>
        <taxon>Archaea</taxon>
        <taxon>Thermoproteota</taxon>
        <taxon>Thermoprotei</taxon>
        <taxon>Thermofilales</taxon>
        <taxon>Thermofilaceae</taxon>
        <taxon>Thermofilum</taxon>
    </lineage>
</organism>
<dbReference type="STRING" id="368408.Tpen_0796"/>
<reference evidence="11" key="1">
    <citation type="journal article" date="2008" name="J. Bacteriol.">
        <title>Genome sequence of Thermofilum pendens reveals an exceptional loss of biosynthetic pathways without genome reduction.</title>
        <authorList>
            <person name="Anderson I."/>
            <person name="Rodriguez J."/>
            <person name="Susanti D."/>
            <person name="Porat I."/>
            <person name="Reich C."/>
            <person name="Ulrich L.E."/>
            <person name="Elkins J.G."/>
            <person name="Mavromatis K."/>
            <person name="Lykidis A."/>
            <person name="Kim E."/>
            <person name="Thompson L.S."/>
            <person name="Nolan M."/>
            <person name="Land M."/>
            <person name="Copeland A."/>
            <person name="Lapidus A."/>
            <person name="Lucas S."/>
            <person name="Detter C."/>
            <person name="Zhulin I.B."/>
            <person name="Olsen G.J."/>
            <person name="Whitman W."/>
            <person name="Mukhopadhyay B."/>
            <person name="Bristow J."/>
            <person name="Kyrpides N."/>
        </authorList>
    </citation>
    <scope>NUCLEOTIDE SEQUENCE [LARGE SCALE GENOMIC DNA]</scope>
    <source>
        <strain evidence="11">DSM 2475 / Hrk 5</strain>
    </source>
</reference>
<comment type="catalytic activity">
    <reaction evidence="3">
        <text>(R)-5-phosphomevalonate = (2E)-3-methyl-5-phosphooxypent-2-enoate + H2O</text>
        <dbReference type="Rhea" id="RHEA:78975"/>
        <dbReference type="ChEBI" id="CHEBI:15377"/>
        <dbReference type="ChEBI" id="CHEBI:58146"/>
        <dbReference type="ChEBI" id="CHEBI:229665"/>
        <dbReference type="EC" id="4.2.1.182"/>
    </reaction>
    <physiologicalReaction direction="left-to-right" evidence="3">
        <dbReference type="Rhea" id="RHEA:78976"/>
    </physiologicalReaction>
</comment>
<name>A1RYB8_THEPD</name>
<dbReference type="AlphaFoldDB" id="A1RYB8"/>
<proteinExistence type="inferred from homology"/>
<feature type="domain" description="Phosphomevalonate dehydratase large subunit-like" evidence="9">
    <location>
        <begin position="1"/>
        <end position="382"/>
    </location>
</feature>
<comment type="subunit">
    <text evidence="6">Heterodimer composed of a large subunit (PMDh-L) and a small subunit (PMDh-S).</text>
</comment>
<dbReference type="EnsemblBacteria" id="ABL78198">
    <property type="protein sequence ID" value="ABL78198"/>
    <property type="gene ID" value="Tpen_0796"/>
</dbReference>
<dbReference type="GeneID" id="4601257"/>
<dbReference type="PANTHER" id="PTHR36577">
    <property type="entry name" value="DUF521 DOMAIN PROTEIN (AFU_ORTHOLOGUE AFUA_6G00490)"/>
    <property type="match status" value="1"/>
</dbReference>
<dbReference type="OrthoDB" id="25253at2157"/>
<dbReference type="InterPro" id="IPR007506">
    <property type="entry name" value="PMDh-L-like_dom"/>
</dbReference>
<evidence type="ECO:0000256" key="8">
    <source>
        <dbReference type="ARBA" id="ARBA00047196"/>
    </source>
</evidence>
<keyword evidence="2 10" id="KW-0456">Lyase</keyword>
<dbReference type="eggNOG" id="arCOG04278">
    <property type="taxonomic scope" value="Archaea"/>
</dbReference>
<dbReference type="GO" id="GO:0016829">
    <property type="term" value="F:lyase activity"/>
    <property type="evidence" value="ECO:0007669"/>
    <property type="project" value="UniProtKB-KW"/>
</dbReference>
<evidence type="ECO:0000256" key="7">
    <source>
        <dbReference type="ARBA" id="ARBA00047176"/>
    </source>
</evidence>
<evidence type="ECO:0000256" key="3">
    <source>
        <dbReference type="ARBA" id="ARBA00045120"/>
    </source>
</evidence>
<dbReference type="Proteomes" id="UP000000641">
    <property type="component" value="Chromosome"/>
</dbReference>
<comment type="function">
    <text evidence="4">Component of a hydro-lyase that catalyzes the dehydration of mevalonate 5-phosphate (MVA5P) to form trans-anhydromevalonate 5-phosphate (tAHMP). Involved in the archaeal mevalonate (MVA) pathway, which provides fundamental precursors for isoprenoid biosynthesis, such as isopentenyl diphosphate (IPP) and dimethylallyl diphosphate (DMAPP).</text>
</comment>
<keyword evidence="1" id="KW-0408">Iron</keyword>
<evidence type="ECO:0000256" key="6">
    <source>
        <dbReference type="ARBA" id="ARBA00046520"/>
    </source>
</evidence>
<keyword evidence="11" id="KW-1185">Reference proteome</keyword>
<evidence type="ECO:0000256" key="5">
    <source>
        <dbReference type="ARBA" id="ARBA00046333"/>
    </source>
</evidence>
<protein>
    <recommendedName>
        <fullName evidence="8">Phosphomevalonate dehydratase large subunit</fullName>
        <ecNumber evidence="7">4.2.1.182</ecNumber>
    </recommendedName>
</protein>
<evidence type="ECO:0000313" key="11">
    <source>
        <dbReference type="Proteomes" id="UP000000641"/>
    </source>
</evidence>
<evidence type="ECO:0000259" key="9">
    <source>
        <dbReference type="Pfam" id="PF04412"/>
    </source>
</evidence>
<comment type="similarity">
    <text evidence="5">Belongs to the AcnX type II large subunit family.</text>
</comment>
<dbReference type="EC" id="4.2.1.182" evidence="7"/>
<dbReference type="Pfam" id="PF04412">
    <property type="entry name" value="AcnX"/>
    <property type="match status" value="1"/>
</dbReference>
<evidence type="ECO:0000313" key="10">
    <source>
        <dbReference type="EMBL" id="ABL78198.1"/>
    </source>
</evidence>
<dbReference type="EMBL" id="CP000505">
    <property type="protein sequence ID" value="ABL78198.1"/>
    <property type="molecule type" value="Genomic_DNA"/>
</dbReference>
<dbReference type="RefSeq" id="WP_011752463.1">
    <property type="nucleotide sequence ID" value="NC_008698.1"/>
</dbReference>
<accession>A1RYB8</accession>
<dbReference type="PANTHER" id="PTHR36577:SF3">
    <property type="entry name" value="DUF521 DOMAIN PROTEIN (AFU_ORTHOLOGUE AFUA_6G00490)"/>
    <property type="match status" value="1"/>
</dbReference>
<sequence length="393" mass="42738">MYLDKFEERMLEGELGEAVALAMRIVVKIAEIFSAERLVKIKHAHVSGVSYENIGDEGLEFLEGLAAKGGRFSVPTTVNPGAVDLELWRKMGVDESYVEKQLRIVGAFRRMGAKVTLTCTPYLYEDISPGDHLAWSESNAVLFANSVIGARTNRDGGPLALMEAIAGRAPLSGLHLDENRRPSLVVDFSESSRYIAENGLFSVAGLIVGRLAGNRVPLVRGLGLQRKDVEELKLFLAAVGATGGTGMVLIDGVSPEAPGDMPGEVEKIGVDDVKAELEKYGGSGWDAVVLGCPHLSYEEVASIIEWFERKGRPRSRVYLYTSREVASRLRSDRLEKLNIHLFADTCMVVSNLGAYASRSVATDSGKAAFYLASKGYSVALLPRRKLLEMLVQG</sequence>
<evidence type="ECO:0000256" key="1">
    <source>
        <dbReference type="ARBA" id="ARBA00023004"/>
    </source>
</evidence>
<evidence type="ECO:0000256" key="4">
    <source>
        <dbReference type="ARBA" id="ARBA00045299"/>
    </source>
</evidence>
<gene>
    <name evidence="10" type="ordered locus">Tpen_0796</name>
</gene>